<evidence type="ECO:0000313" key="12">
    <source>
        <dbReference type="EMBL" id="SDX38675.1"/>
    </source>
</evidence>
<name>A0A1H3BA57_9GAMM</name>
<dbReference type="GO" id="GO:0071973">
    <property type="term" value="P:bacterial-type flagellum-dependent cell motility"/>
    <property type="evidence" value="ECO:0007669"/>
    <property type="project" value="InterPro"/>
</dbReference>
<dbReference type="GO" id="GO:0015031">
    <property type="term" value="P:protein transport"/>
    <property type="evidence" value="ECO:0007669"/>
    <property type="project" value="UniProtKB-KW"/>
</dbReference>
<evidence type="ECO:0000256" key="1">
    <source>
        <dbReference type="ARBA" id="ARBA00004413"/>
    </source>
</evidence>
<sequence>MTDRTPLDTLVDLAREARNSAAKALADERQTQQQAHAQIKTLENYRLEYARRLQSAMNSGIDPASMQNYQQFLHSLDAAIDRAHQTLAQQRQRVSKSQEQWQQKQRTLSSYDTLISRREAREQWIQHRREMRFNDEMSANMQRRQQGGHQEDSGYGY</sequence>
<dbReference type="Pfam" id="PF02050">
    <property type="entry name" value="FliJ"/>
    <property type="match status" value="1"/>
</dbReference>
<keyword evidence="12" id="KW-0969">Cilium</keyword>
<dbReference type="GO" id="GO:0005886">
    <property type="term" value="C:plasma membrane"/>
    <property type="evidence" value="ECO:0007669"/>
    <property type="project" value="UniProtKB-SubCell"/>
</dbReference>
<keyword evidence="4" id="KW-0813">Transport</keyword>
<keyword evidence="7" id="KW-1005">Bacterial flagellum biogenesis</keyword>
<evidence type="ECO:0000256" key="4">
    <source>
        <dbReference type="ARBA" id="ARBA00022448"/>
    </source>
</evidence>
<dbReference type="GO" id="GO:0044781">
    <property type="term" value="P:bacterial-type flagellum organization"/>
    <property type="evidence" value="ECO:0007669"/>
    <property type="project" value="UniProtKB-KW"/>
</dbReference>
<keyword evidence="12" id="KW-0966">Cell projection</keyword>
<comment type="subcellular location">
    <subcellularLocation>
        <location evidence="1">Cell membrane</location>
        <topology evidence="1">Peripheral membrane protein</topology>
        <orientation evidence="1">Cytoplasmic side</orientation>
    </subcellularLocation>
</comment>
<dbReference type="InterPro" id="IPR052570">
    <property type="entry name" value="FliJ"/>
</dbReference>
<dbReference type="STRING" id="574349.SAMN05443545_105161"/>
<dbReference type="PANTHER" id="PTHR38786:SF1">
    <property type="entry name" value="FLAGELLAR FLIJ PROTEIN"/>
    <property type="match status" value="1"/>
</dbReference>
<proteinExistence type="inferred from homology"/>
<feature type="coiled-coil region" evidence="11">
    <location>
        <begin position="73"/>
        <end position="100"/>
    </location>
</feature>
<keyword evidence="12" id="KW-0282">Flagellum</keyword>
<evidence type="ECO:0000256" key="5">
    <source>
        <dbReference type="ARBA" id="ARBA00022475"/>
    </source>
</evidence>
<organism evidence="12 13">
    <name type="scientific">Aidingimonas halophila</name>
    <dbReference type="NCBI Taxonomy" id="574349"/>
    <lineage>
        <taxon>Bacteria</taxon>
        <taxon>Pseudomonadati</taxon>
        <taxon>Pseudomonadota</taxon>
        <taxon>Gammaproteobacteria</taxon>
        <taxon>Oceanospirillales</taxon>
        <taxon>Halomonadaceae</taxon>
        <taxon>Aidingimonas</taxon>
    </lineage>
</organism>
<dbReference type="Gene3D" id="1.10.287.1700">
    <property type="match status" value="1"/>
</dbReference>
<comment type="similarity">
    <text evidence="2">Belongs to the FliJ family.</text>
</comment>
<evidence type="ECO:0000256" key="3">
    <source>
        <dbReference type="ARBA" id="ARBA00020392"/>
    </source>
</evidence>
<evidence type="ECO:0000256" key="7">
    <source>
        <dbReference type="ARBA" id="ARBA00022795"/>
    </source>
</evidence>
<keyword evidence="6" id="KW-0145">Chemotaxis</keyword>
<evidence type="ECO:0000256" key="9">
    <source>
        <dbReference type="ARBA" id="ARBA00023136"/>
    </source>
</evidence>
<evidence type="ECO:0000256" key="10">
    <source>
        <dbReference type="ARBA" id="ARBA00023225"/>
    </source>
</evidence>
<gene>
    <name evidence="12" type="ORF">SAMN05443545_105161</name>
</gene>
<evidence type="ECO:0000256" key="2">
    <source>
        <dbReference type="ARBA" id="ARBA00010004"/>
    </source>
</evidence>
<dbReference type="PRINTS" id="PR01004">
    <property type="entry name" value="FLGFLIJ"/>
</dbReference>
<keyword evidence="11" id="KW-0175">Coiled coil</keyword>
<evidence type="ECO:0000256" key="11">
    <source>
        <dbReference type="SAM" id="Coils"/>
    </source>
</evidence>
<dbReference type="InterPro" id="IPR012823">
    <property type="entry name" value="Flagell_FliJ"/>
</dbReference>
<accession>A0A1H3BA57</accession>
<keyword evidence="8" id="KW-0653">Protein transport</keyword>
<dbReference type="PIRSF" id="PIRSF019404">
    <property type="entry name" value="FliJ"/>
    <property type="match status" value="1"/>
</dbReference>
<dbReference type="Proteomes" id="UP000198500">
    <property type="component" value="Unassembled WGS sequence"/>
</dbReference>
<dbReference type="GO" id="GO:0009288">
    <property type="term" value="C:bacterial-type flagellum"/>
    <property type="evidence" value="ECO:0007669"/>
    <property type="project" value="InterPro"/>
</dbReference>
<dbReference type="GO" id="GO:0006935">
    <property type="term" value="P:chemotaxis"/>
    <property type="evidence" value="ECO:0007669"/>
    <property type="project" value="UniProtKB-KW"/>
</dbReference>
<keyword evidence="9" id="KW-0472">Membrane</keyword>
<dbReference type="PANTHER" id="PTHR38786">
    <property type="entry name" value="FLAGELLAR FLIJ PROTEIN"/>
    <property type="match status" value="1"/>
</dbReference>
<dbReference type="NCBIfam" id="TIGR02473">
    <property type="entry name" value="flagell_FliJ"/>
    <property type="match status" value="1"/>
</dbReference>
<dbReference type="InterPro" id="IPR053716">
    <property type="entry name" value="Flag_assembly_chemotaxis_eff"/>
</dbReference>
<protein>
    <recommendedName>
        <fullName evidence="3">Flagellar FliJ protein</fullName>
    </recommendedName>
</protein>
<dbReference type="GO" id="GO:0003774">
    <property type="term" value="F:cytoskeletal motor activity"/>
    <property type="evidence" value="ECO:0007669"/>
    <property type="project" value="InterPro"/>
</dbReference>
<dbReference type="OrthoDB" id="6465096at2"/>
<keyword evidence="10" id="KW-1006">Bacterial flagellum protein export</keyword>
<reference evidence="12 13" key="1">
    <citation type="submission" date="2016-10" db="EMBL/GenBank/DDBJ databases">
        <authorList>
            <person name="de Groot N.N."/>
        </authorList>
    </citation>
    <scope>NUCLEOTIDE SEQUENCE [LARGE SCALE GENOMIC DNA]</scope>
    <source>
        <strain evidence="12 13">DSM 19219</strain>
    </source>
</reference>
<evidence type="ECO:0000256" key="8">
    <source>
        <dbReference type="ARBA" id="ARBA00022927"/>
    </source>
</evidence>
<keyword evidence="5" id="KW-1003">Cell membrane</keyword>
<dbReference type="AlphaFoldDB" id="A0A1H3BA57"/>
<dbReference type="EMBL" id="FNNI01000005">
    <property type="protein sequence ID" value="SDX38675.1"/>
    <property type="molecule type" value="Genomic_DNA"/>
</dbReference>
<dbReference type="InterPro" id="IPR018006">
    <property type="entry name" value="Flag_FliJ_proteobac"/>
</dbReference>
<evidence type="ECO:0000313" key="13">
    <source>
        <dbReference type="Proteomes" id="UP000198500"/>
    </source>
</evidence>
<dbReference type="RefSeq" id="WP_092569581.1">
    <property type="nucleotide sequence ID" value="NZ_BMXH01000003.1"/>
</dbReference>
<keyword evidence="13" id="KW-1185">Reference proteome</keyword>
<evidence type="ECO:0000256" key="6">
    <source>
        <dbReference type="ARBA" id="ARBA00022500"/>
    </source>
</evidence>